<gene>
    <name evidence="1" type="ORF">DNFV4_03173</name>
    <name evidence="2" type="ORF">DNFV4_03175</name>
</gene>
<keyword evidence="3" id="KW-1185">Reference proteome</keyword>
<dbReference type="KEGG" id="nti:DNFV4_03175"/>
<evidence type="ECO:0000313" key="1">
    <source>
        <dbReference type="EMBL" id="CAI4032743.1"/>
    </source>
</evidence>
<dbReference type="Proteomes" id="UP001179121">
    <property type="component" value="Chromosome"/>
</dbReference>
<name>A0AA86N116_9BACT</name>
<proteinExistence type="predicted"/>
<evidence type="ECO:0000313" key="3">
    <source>
        <dbReference type="Proteomes" id="UP001179121"/>
    </source>
</evidence>
<dbReference type="RefSeq" id="WP_289269459.1">
    <property type="nucleotide sequence ID" value="NZ_OX365700.1"/>
</dbReference>
<organism evidence="1 3">
    <name type="scientific">Nitrospira tepida</name>
    <dbReference type="NCBI Taxonomy" id="2973512"/>
    <lineage>
        <taxon>Bacteria</taxon>
        <taxon>Pseudomonadati</taxon>
        <taxon>Nitrospirota</taxon>
        <taxon>Nitrospiria</taxon>
        <taxon>Nitrospirales</taxon>
        <taxon>Nitrospiraceae</taxon>
        <taxon>Nitrospira</taxon>
    </lineage>
</organism>
<evidence type="ECO:0000313" key="2">
    <source>
        <dbReference type="EMBL" id="CAI4032745.1"/>
    </source>
</evidence>
<reference evidence="1" key="1">
    <citation type="submission" date="2022-10" db="EMBL/GenBank/DDBJ databases">
        <authorList>
            <person name="Koch H."/>
        </authorList>
    </citation>
    <scope>NUCLEOTIDE SEQUENCE</scope>
    <source>
        <strain evidence="1">DNF</strain>
    </source>
</reference>
<accession>A0AA86N116</accession>
<dbReference type="KEGG" id="nti:DNFV4_03173"/>
<dbReference type="AlphaFoldDB" id="A0AA86N116"/>
<dbReference type="EMBL" id="OX365700">
    <property type="protein sequence ID" value="CAI4032743.1"/>
    <property type="molecule type" value="Genomic_DNA"/>
</dbReference>
<dbReference type="EMBL" id="OX365700">
    <property type="protein sequence ID" value="CAI4032745.1"/>
    <property type="molecule type" value="Genomic_DNA"/>
</dbReference>
<sequence length="122" mass="14280">MSKDEFIDWMLYIMDRSPAPDSGERTYDYLKEHTARLLDHEPEERGVALEALRSWLAIRRAPESMVAAMLAADLKLIELREDLHRLLEDIEAGRSNFNPRMKAYYAERAHNYLTALYNIPPE</sequence>
<protein>
    <submittedName>
        <fullName evidence="1">Uncharacterized protein</fullName>
    </submittedName>
</protein>